<evidence type="ECO:0000256" key="1">
    <source>
        <dbReference type="SAM" id="Coils"/>
    </source>
</evidence>
<evidence type="ECO:0000313" key="6">
    <source>
        <dbReference type="Proteomes" id="UP000439965"/>
    </source>
</evidence>
<reference evidence="4 6" key="1">
    <citation type="submission" date="2019-04" db="EMBL/GenBank/DDBJ databases">
        <title>Step-wise assembly of the neonatal virome modulated by breast feeding.</title>
        <authorList>
            <person name="Liang G."/>
            <person name="Bushman F."/>
        </authorList>
    </citation>
    <scope>NUCLEOTIDE SEQUENCE [LARGE SCALE GENOMIC DNA]</scope>
    <source>
        <strain evidence="4 6">E3404</strain>
    </source>
</reference>
<evidence type="ECO:0000313" key="8">
    <source>
        <dbReference type="Proteomes" id="UP000571857"/>
    </source>
</evidence>
<accession>A0A2K3QSJ2</accession>
<evidence type="ECO:0000313" key="7">
    <source>
        <dbReference type="Proteomes" id="UP000516696"/>
    </source>
</evidence>
<dbReference type="EMBL" id="WVTI01000007">
    <property type="protein sequence ID" value="MXS26363.1"/>
    <property type="molecule type" value="Genomic_DNA"/>
</dbReference>
<dbReference type="Proteomes" id="UP000516696">
    <property type="component" value="Chromosome"/>
</dbReference>
<dbReference type="Proteomes" id="UP000571857">
    <property type="component" value="Unassembled WGS sequence"/>
</dbReference>
<name>A0A2K3QSJ2_ENTGA</name>
<dbReference type="AlphaFoldDB" id="A0A2K3QSJ2"/>
<feature type="coiled-coil region" evidence="1">
    <location>
        <begin position="1"/>
        <end position="98"/>
    </location>
</feature>
<proteinExistence type="predicted"/>
<dbReference type="GeneID" id="93224173"/>
<evidence type="ECO:0000313" key="2">
    <source>
        <dbReference type="EMBL" id="MBA0973584.1"/>
    </source>
</evidence>
<dbReference type="EMBL" id="JABXJK010000075">
    <property type="protein sequence ID" value="MBA0973584.1"/>
    <property type="molecule type" value="Genomic_DNA"/>
</dbReference>
<evidence type="ECO:0008006" key="10">
    <source>
        <dbReference type="Google" id="ProtNLM"/>
    </source>
</evidence>
<evidence type="ECO:0000313" key="5">
    <source>
        <dbReference type="EMBL" id="QOG27408.1"/>
    </source>
</evidence>
<dbReference type="RefSeq" id="WP_029486849.1">
    <property type="nucleotide sequence ID" value="NZ_CAAKOE010000083.1"/>
</dbReference>
<reference evidence="5 7" key="2">
    <citation type="submission" date="2020-03" db="EMBL/GenBank/DDBJ databases">
        <title>Characterization of ganglioside-mimicking enterococci.</title>
        <authorList>
            <person name="Patry R.T."/>
            <person name="Nothaft H."/>
            <person name="Bridger R."/>
            <person name="Shajahan A."/>
            <person name="Huynh S."/>
            <person name="Sanchez S."/>
            <person name="Azadi P."/>
            <person name="Cooper K."/>
            <person name="Miller W.G."/>
            <person name="Parker C.T."/>
            <person name="Wells L."/>
            <person name="Szymanski C.M."/>
        </authorList>
    </citation>
    <scope>NUCLEOTIDE SEQUENCE [LARGE SCALE GENOMIC DNA]</scope>
    <source>
        <strain evidence="5 7">EGM181</strain>
    </source>
</reference>
<dbReference type="Proteomes" id="UP000439965">
    <property type="component" value="Unassembled WGS sequence"/>
</dbReference>
<dbReference type="EMBL" id="CP050485">
    <property type="protein sequence ID" value="QOG27408.1"/>
    <property type="molecule type" value="Genomic_DNA"/>
</dbReference>
<evidence type="ECO:0000313" key="9">
    <source>
        <dbReference type="Proteomes" id="UP001241571"/>
    </source>
</evidence>
<sequence>MEEALKRLQEAEAYNQQQMQQLQRALSDYEEEKQEELQQRVLELRAACLREQSALEQQLQQTLQKTTEQIEAEKQQFIADLQENVRRCQEQVVDQIVEGVIQTYGSHETK</sequence>
<organism evidence="3 9">
    <name type="scientific">Enterococcus gallinarum</name>
    <dbReference type="NCBI Taxonomy" id="1353"/>
    <lineage>
        <taxon>Bacteria</taxon>
        <taxon>Bacillati</taxon>
        <taxon>Bacillota</taxon>
        <taxon>Bacilli</taxon>
        <taxon>Lactobacillales</taxon>
        <taxon>Enterococcaceae</taxon>
        <taxon>Enterococcus</taxon>
    </lineage>
</organism>
<keyword evidence="1" id="KW-0175">Coiled coil</keyword>
<protein>
    <recommendedName>
        <fullName evidence="10">V-type ATPase, subunit F family protein</fullName>
    </recommendedName>
</protein>
<gene>
    <name evidence="5" type="ORF">EGM181_09195</name>
    <name evidence="4" type="ORF">GTI89_09860</name>
    <name evidence="2" type="ORF">HWH42_13505</name>
    <name evidence="3" type="ORF">QRX88_15945</name>
</gene>
<reference evidence="3 9" key="4">
    <citation type="submission" date="2023-06" db="EMBL/GenBank/DDBJ databases">
        <title>Acute promotion of culturable opportunistic pathogens and persistent increase of antibiotic resistance following antibiotic exposure in mouse gut microbiota.</title>
        <authorList>
            <person name="Li L."/>
            <person name="Wang B."/>
            <person name="Sun Y."/>
            <person name="Wang M."/>
            <person name="Xu H."/>
        </authorList>
    </citation>
    <scope>NUCLEOTIDE SEQUENCE [LARGE SCALE GENOMIC DNA]</scope>
    <source>
        <strain evidence="3 9">CRI2_2</strain>
    </source>
</reference>
<evidence type="ECO:0000313" key="4">
    <source>
        <dbReference type="EMBL" id="MXS26363.1"/>
    </source>
</evidence>
<dbReference type="Proteomes" id="UP001241571">
    <property type="component" value="Unassembled WGS sequence"/>
</dbReference>
<dbReference type="EMBL" id="JASUBT010000014">
    <property type="protein sequence ID" value="MDL4937194.1"/>
    <property type="molecule type" value="Genomic_DNA"/>
</dbReference>
<reference evidence="2 8" key="3">
    <citation type="submission" date="2020-06" db="EMBL/GenBank/DDBJ databases">
        <title>Crossreactivity between MHC class I-restricted antigens from cancer cells and an enterococcal bacteriophage.</title>
        <authorList>
            <person name="Fluckiger A."/>
            <person name="Daillere R."/>
            <person name="Sassi M."/>
            <person name="Cattoir V."/>
            <person name="Kroemer G."/>
            <person name="Zitvogel L."/>
        </authorList>
    </citation>
    <scope>NUCLEOTIDE SEQUENCE [LARGE SCALE GENOMIC DNA]</scope>
    <source>
        <strain evidence="2 8">EG4</strain>
    </source>
</reference>
<evidence type="ECO:0000313" key="3">
    <source>
        <dbReference type="EMBL" id="MDL4937194.1"/>
    </source>
</evidence>